<gene>
    <name evidence="5" type="ORF">Lwor_2113</name>
</gene>
<dbReference type="Pfam" id="PF12833">
    <property type="entry name" value="HTH_18"/>
    <property type="match status" value="1"/>
</dbReference>
<dbReference type="AlphaFoldDB" id="A0A0W1A6K9"/>
<keyword evidence="3" id="KW-0804">Transcription</keyword>
<keyword evidence="2" id="KW-0238">DNA-binding</keyword>
<dbReference type="EMBL" id="LNZC01000027">
    <property type="protein sequence ID" value="KTD76888.1"/>
    <property type="molecule type" value="Genomic_DNA"/>
</dbReference>
<feature type="domain" description="HTH araC/xylS-type" evidence="4">
    <location>
        <begin position="7"/>
        <end position="105"/>
    </location>
</feature>
<dbReference type="Pfam" id="PF06445">
    <property type="entry name" value="GyrI-like"/>
    <property type="match status" value="1"/>
</dbReference>
<sequence>MNHNKFGQLVRIIYEKIDQPITLDELSLQIGMSVNSLKRLCQQSVNQSPGAFIRKLRMELAFRSLQSRENSILEVALASGYDDHTSFSRQFKETFGYSPTHAREKIKIVNELECVILEEPDIVELKDLHLQSVTETGYYYDSAPKAWIKLKEKLTEQELTDDFTGVFVGIGHDNPHDGIVPENKSRFSACTSHKGRNIEAEQFLILGGKYVRFRYTGKPNSVGLAYHYIFGQWADKSANKINEAKPAFILFDSFPEITKEHNLMIHVPIN</sequence>
<keyword evidence="6" id="KW-1185">Reference proteome</keyword>
<dbReference type="OrthoDB" id="5740883at2"/>
<dbReference type="InterPro" id="IPR011256">
    <property type="entry name" value="Reg_factor_effector_dom_sf"/>
</dbReference>
<reference evidence="5 6" key="1">
    <citation type="submission" date="2015-11" db="EMBL/GenBank/DDBJ databases">
        <title>Genomic analysis of 38 Legionella species identifies large and diverse effector repertoires.</title>
        <authorList>
            <person name="Burstein D."/>
            <person name="Amaro F."/>
            <person name="Zusman T."/>
            <person name="Lifshitz Z."/>
            <person name="Cohen O."/>
            <person name="Gilbert J.A."/>
            <person name="Pupko T."/>
            <person name="Shuman H.A."/>
            <person name="Segal G."/>
        </authorList>
    </citation>
    <scope>NUCLEOTIDE SEQUENCE [LARGE SCALE GENOMIC DNA]</scope>
    <source>
        <strain evidence="5 6">ATCC 49508</strain>
    </source>
</reference>
<dbReference type="RefSeq" id="WP_058493874.1">
    <property type="nucleotide sequence ID" value="NZ_CBCRUR010000022.1"/>
</dbReference>
<evidence type="ECO:0000256" key="2">
    <source>
        <dbReference type="ARBA" id="ARBA00023125"/>
    </source>
</evidence>
<dbReference type="PANTHER" id="PTHR47504:SF5">
    <property type="entry name" value="RIGHT ORIGIN-BINDING PROTEIN"/>
    <property type="match status" value="1"/>
</dbReference>
<dbReference type="SUPFAM" id="SSF55136">
    <property type="entry name" value="Probable bacterial effector-binding domain"/>
    <property type="match status" value="1"/>
</dbReference>
<comment type="caution">
    <text evidence="5">The sequence shown here is derived from an EMBL/GenBank/DDBJ whole genome shotgun (WGS) entry which is preliminary data.</text>
</comment>
<dbReference type="SUPFAM" id="SSF46689">
    <property type="entry name" value="Homeodomain-like"/>
    <property type="match status" value="2"/>
</dbReference>
<protein>
    <submittedName>
        <fullName evidence="5">AraC family transcriptional regulator</fullName>
    </submittedName>
</protein>
<evidence type="ECO:0000256" key="3">
    <source>
        <dbReference type="ARBA" id="ARBA00023163"/>
    </source>
</evidence>
<dbReference type="PROSITE" id="PS01124">
    <property type="entry name" value="HTH_ARAC_FAMILY_2"/>
    <property type="match status" value="1"/>
</dbReference>
<dbReference type="Proteomes" id="UP000054662">
    <property type="component" value="Unassembled WGS sequence"/>
</dbReference>
<dbReference type="InterPro" id="IPR009057">
    <property type="entry name" value="Homeodomain-like_sf"/>
</dbReference>
<dbReference type="STRING" id="45076.Lwor_2113"/>
<keyword evidence="1" id="KW-0805">Transcription regulation</keyword>
<dbReference type="Gene3D" id="3.20.80.10">
    <property type="entry name" value="Regulatory factor, effector binding domain"/>
    <property type="match status" value="1"/>
</dbReference>
<dbReference type="InterPro" id="IPR050959">
    <property type="entry name" value="MarA-like"/>
</dbReference>
<evidence type="ECO:0000259" key="4">
    <source>
        <dbReference type="PROSITE" id="PS01124"/>
    </source>
</evidence>
<name>A0A0W1A6K9_9GAMM</name>
<dbReference type="GO" id="GO:0003700">
    <property type="term" value="F:DNA-binding transcription factor activity"/>
    <property type="evidence" value="ECO:0007669"/>
    <property type="project" value="InterPro"/>
</dbReference>
<dbReference type="PRINTS" id="PR00032">
    <property type="entry name" value="HTHARAC"/>
</dbReference>
<evidence type="ECO:0000313" key="5">
    <source>
        <dbReference type="EMBL" id="KTD76888.1"/>
    </source>
</evidence>
<dbReference type="SMART" id="SM00871">
    <property type="entry name" value="AraC_E_bind"/>
    <property type="match status" value="1"/>
</dbReference>
<dbReference type="InterPro" id="IPR020449">
    <property type="entry name" value="Tscrpt_reg_AraC-type_HTH"/>
</dbReference>
<evidence type="ECO:0000313" key="6">
    <source>
        <dbReference type="Proteomes" id="UP000054662"/>
    </source>
</evidence>
<dbReference type="PATRIC" id="fig|45076.6.peg.2314"/>
<accession>A0A0W1A6K9</accession>
<proteinExistence type="predicted"/>
<dbReference type="PANTHER" id="PTHR47504">
    <property type="entry name" value="RIGHT ORIGIN-BINDING PROTEIN"/>
    <property type="match status" value="1"/>
</dbReference>
<dbReference type="Gene3D" id="1.10.10.60">
    <property type="entry name" value="Homeodomain-like"/>
    <property type="match status" value="1"/>
</dbReference>
<dbReference type="InterPro" id="IPR029442">
    <property type="entry name" value="GyrI-like"/>
</dbReference>
<dbReference type="InterPro" id="IPR018060">
    <property type="entry name" value="HTH_AraC"/>
</dbReference>
<dbReference type="GO" id="GO:0043565">
    <property type="term" value="F:sequence-specific DNA binding"/>
    <property type="evidence" value="ECO:0007669"/>
    <property type="project" value="InterPro"/>
</dbReference>
<evidence type="ECO:0000256" key="1">
    <source>
        <dbReference type="ARBA" id="ARBA00023015"/>
    </source>
</evidence>
<dbReference type="InterPro" id="IPR010499">
    <property type="entry name" value="AraC_E-bd"/>
</dbReference>
<organism evidence="5 6">
    <name type="scientific">Legionella worsleiensis</name>
    <dbReference type="NCBI Taxonomy" id="45076"/>
    <lineage>
        <taxon>Bacteria</taxon>
        <taxon>Pseudomonadati</taxon>
        <taxon>Pseudomonadota</taxon>
        <taxon>Gammaproteobacteria</taxon>
        <taxon>Legionellales</taxon>
        <taxon>Legionellaceae</taxon>
        <taxon>Legionella</taxon>
    </lineage>
</organism>
<dbReference type="SMART" id="SM00342">
    <property type="entry name" value="HTH_ARAC"/>
    <property type="match status" value="1"/>
</dbReference>